<dbReference type="RefSeq" id="WP_235726704.1">
    <property type="nucleotide sequence ID" value="NZ_OX458333.1"/>
</dbReference>
<dbReference type="Proteomes" id="UP001162030">
    <property type="component" value="Chromosome"/>
</dbReference>
<dbReference type="Pfam" id="PF08850">
    <property type="entry name" value="DUF1820"/>
    <property type="match status" value="1"/>
</dbReference>
<evidence type="ECO:0000313" key="1">
    <source>
        <dbReference type="EMBL" id="CAI8824362.1"/>
    </source>
</evidence>
<protein>
    <recommendedName>
        <fullName evidence="3">DUF1820 domain-containing protein</fullName>
    </recommendedName>
</protein>
<accession>A0ABM9I198</accession>
<organism evidence="1 2">
    <name type="scientific">Methylocaldum szegediense</name>
    <dbReference type="NCBI Taxonomy" id="73780"/>
    <lineage>
        <taxon>Bacteria</taxon>
        <taxon>Pseudomonadati</taxon>
        <taxon>Pseudomonadota</taxon>
        <taxon>Gammaproteobacteria</taxon>
        <taxon>Methylococcales</taxon>
        <taxon>Methylococcaceae</taxon>
        <taxon>Methylocaldum</taxon>
    </lineage>
</organism>
<evidence type="ECO:0008006" key="3">
    <source>
        <dbReference type="Google" id="ProtNLM"/>
    </source>
</evidence>
<sequence length="128" mass="15010">MAGISVYFEFHPKRRIKIVMSDNLIYRVVFVNQNQVYEIYAKRVFQGEMFGFVVIEDFVFGENSSVVVDPYEEKLRAEFANIRRSFIPMHEIIRIDQVERRGTAKIIPLDREAAQSSKVTKLYVPDKS</sequence>
<proteinExistence type="predicted"/>
<name>A0ABM9I198_9GAMM</name>
<dbReference type="EMBL" id="OX458333">
    <property type="protein sequence ID" value="CAI8824362.1"/>
    <property type="molecule type" value="Genomic_DNA"/>
</dbReference>
<gene>
    <name evidence="1" type="ORF">MSZNOR_2024</name>
</gene>
<dbReference type="InterPro" id="IPR014949">
    <property type="entry name" value="DUF1820"/>
</dbReference>
<reference evidence="1 2" key="1">
    <citation type="submission" date="2023-03" db="EMBL/GenBank/DDBJ databases">
        <authorList>
            <person name="Pearce D."/>
        </authorList>
    </citation>
    <scope>NUCLEOTIDE SEQUENCE [LARGE SCALE GENOMIC DNA]</scope>
    <source>
        <strain evidence="1">Msz</strain>
    </source>
</reference>
<keyword evidence="2" id="KW-1185">Reference proteome</keyword>
<evidence type="ECO:0000313" key="2">
    <source>
        <dbReference type="Proteomes" id="UP001162030"/>
    </source>
</evidence>